<dbReference type="AlphaFoldDB" id="A0A7M7HNW3"/>
<dbReference type="Pfam" id="PF00010">
    <property type="entry name" value="HLH"/>
    <property type="match status" value="1"/>
</dbReference>
<dbReference type="SUPFAM" id="SSF47459">
    <property type="entry name" value="HLH, helix-loop-helix DNA-binding domain"/>
    <property type="match status" value="1"/>
</dbReference>
<evidence type="ECO:0000259" key="2">
    <source>
        <dbReference type="PROSITE" id="PS50888"/>
    </source>
</evidence>
<dbReference type="GO" id="GO:0046983">
    <property type="term" value="F:protein dimerization activity"/>
    <property type="evidence" value="ECO:0007669"/>
    <property type="project" value="InterPro"/>
</dbReference>
<sequence length="241" mass="27313">MRSHEPIYVTQNNHDSSNAVVCSIPYTGYVTNGSYFDYVTPQVIDDTCASSMVSSTSAQGVYSSSCPSSTRMRSAVGRKPSKGPDGIRRYSSRRKTYERRDRINSRERDRMHQLCDAFERLRQVLPCKRLKQGPHRHRLSKIGTLVLAQNYIRALEVMLQESPDDTSVSTAELDVNGFSTSQNSIANQPNGSSNTYYHVDESTELEIGEFCAIPSSFNAAQINPHYTQEYYRTESTIQYQY</sequence>
<dbReference type="PANTHER" id="PTHR19290:SF164">
    <property type="entry name" value="BHLH DOMAIN-CONTAINING PROTEIN"/>
    <property type="match status" value="1"/>
</dbReference>
<dbReference type="InParanoid" id="A0A7M7HNW3"/>
<dbReference type="OMA" id="DRMHQLC"/>
<dbReference type="EnsemblMetazoa" id="XM_011680153">
    <property type="protein sequence ID" value="XP_011678455"/>
    <property type="gene ID" value="LOC105445093"/>
</dbReference>
<dbReference type="InterPro" id="IPR050359">
    <property type="entry name" value="bHLH_transcription_factors"/>
</dbReference>
<reference evidence="4" key="1">
    <citation type="submission" date="2015-02" db="EMBL/GenBank/DDBJ databases">
        <title>Genome sequencing for Strongylocentrotus purpuratus.</title>
        <authorList>
            <person name="Murali S."/>
            <person name="Liu Y."/>
            <person name="Vee V."/>
            <person name="English A."/>
            <person name="Wang M."/>
            <person name="Skinner E."/>
            <person name="Han Y."/>
            <person name="Muzny D.M."/>
            <person name="Worley K.C."/>
            <person name="Gibbs R.A."/>
        </authorList>
    </citation>
    <scope>NUCLEOTIDE SEQUENCE</scope>
</reference>
<accession>A0A7M7HNW3</accession>
<keyword evidence="4" id="KW-1185">Reference proteome</keyword>
<dbReference type="GO" id="GO:0045944">
    <property type="term" value="P:positive regulation of transcription by RNA polymerase II"/>
    <property type="evidence" value="ECO:0000318"/>
    <property type="project" value="GO_Central"/>
</dbReference>
<dbReference type="PROSITE" id="PS50888">
    <property type="entry name" value="BHLH"/>
    <property type="match status" value="1"/>
</dbReference>
<dbReference type="RefSeq" id="XP_011678455.2">
    <property type="nucleotide sequence ID" value="XM_011680153.2"/>
</dbReference>
<feature type="domain" description="BHLH" evidence="2">
    <location>
        <begin position="98"/>
        <end position="155"/>
    </location>
</feature>
<dbReference type="GO" id="GO:0070888">
    <property type="term" value="F:E-box binding"/>
    <property type="evidence" value="ECO:0000318"/>
    <property type="project" value="GO_Central"/>
</dbReference>
<protein>
    <recommendedName>
        <fullName evidence="2">BHLH domain-containing protein</fullName>
    </recommendedName>
</protein>
<dbReference type="GO" id="GO:0005634">
    <property type="term" value="C:nucleus"/>
    <property type="evidence" value="ECO:0000318"/>
    <property type="project" value="GO_Central"/>
</dbReference>
<organism evidence="3 4">
    <name type="scientific">Strongylocentrotus purpuratus</name>
    <name type="common">Purple sea urchin</name>
    <dbReference type="NCBI Taxonomy" id="7668"/>
    <lineage>
        <taxon>Eukaryota</taxon>
        <taxon>Metazoa</taxon>
        <taxon>Echinodermata</taxon>
        <taxon>Eleutherozoa</taxon>
        <taxon>Echinozoa</taxon>
        <taxon>Echinoidea</taxon>
        <taxon>Euechinoidea</taxon>
        <taxon>Echinacea</taxon>
        <taxon>Camarodonta</taxon>
        <taxon>Echinidea</taxon>
        <taxon>Strongylocentrotidae</taxon>
        <taxon>Strongylocentrotus</taxon>
    </lineage>
</organism>
<feature type="compositionally biased region" description="Low complexity" evidence="1">
    <location>
        <begin position="63"/>
        <end position="74"/>
    </location>
</feature>
<dbReference type="SMART" id="SM00353">
    <property type="entry name" value="HLH"/>
    <property type="match status" value="1"/>
</dbReference>
<evidence type="ECO:0000256" key="1">
    <source>
        <dbReference type="SAM" id="MobiDB-lite"/>
    </source>
</evidence>
<dbReference type="GO" id="GO:0000981">
    <property type="term" value="F:DNA-binding transcription factor activity, RNA polymerase II-specific"/>
    <property type="evidence" value="ECO:0000318"/>
    <property type="project" value="GO_Central"/>
</dbReference>
<dbReference type="CDD" id="cd11390">
    <property type="entry name" value="bHLH_TS"/>
    <property type="match status" value="1"/>
</dbReference>
<dbReference type="Gene3D" id="4.10.280.10">
    <property type="entry name" value="Helix-loop-helix DNA-binding domain"/>
    <property type="match status" value="1"/>
</dbReference>
<dbReference type="PANTHER" id="PTHR19290">
    <property type="entry name" value="BASIC HELIX-LOOP-HELIX PROTEIN NEUROGENIN-RELATED"/>
    <property type="match status" value="1"/>
</dbReference>
<dbReference type="InterPro" id="IPR011598">
    <property type="entry name" value="bHLH_dom"/>
</dbReference>
<dbReference type="Proteomes" id="UP000007110">
    <property type="component" value="Unassembled WGS sequence"/>
</dbReference>
<dbReference type="OrthoDB" id="5969565at2759"/>
<dbReference type="InterPro" id="IPR036638">
    <property type="entry name" value="HLH_DNA-bd_sf"/>
</dbReference>
<dbReference type="KEGG" id="spu:105445093"/>
<feature type="region of interest" description="Disordered" evidence="1">
    <location>
        <begin position="60"/>
        <end position="99"/>
    </location>
</feature>
<dbReference type="GeneID" id="105445093"/>
<evidence type="ECO:0000313" key="4">
    <source>
        <dbReference type="Proteomes" id="UP000007110"/>
    </source>
</evidence>
<proteinExistence type="predicted"/>
<name>A0A7M7HNW3_STRPU</name>
<evidence type="ECO:0000313" key="3">
    <source>
        <dbReference type="EnsemblMetazoa" id="XP_011678455"/>
    </source>
</evidence>
<reference evidence="3" key="2">
    <citation type="submission" date="2021-01" db="UniProtKB">
        <authorList>
            <consortium name="EnsemblMetazoa"/>
        </authorList>
    </citation>
    <scope>IDENTIFICATION</scope>
</reference>
<dbReference type="GO" id="GO:0007423">
    <property type="term" value="P:sensory organ development"/>
    <property type="evidence" value="ECO:0000318"/>
    <property type="project" value="GO_Central"/>
</dbReference>
<dbReference type="GO" id="GO:0061564">
    <property type="term" value="P:axon development"/>
    <property type="evidence" value="ECO:0000318"/>
    <property type="project" value="GO_Central"/>
</dbReference>